<reference evidence="2" key="1">
    <citation type="journal article" date="2019" name="Int. J. Syst. Evol. Microbiol.">
        <title>The Global Catalogue of Microorganisms (GCM) 10K type strain sequencing project: providing services to taxonomists for standard genome sequencing and annotation.</title>
        <authorList>
            <consortium name="The Broad Institute Genomics Platform"/>
            <consortium name="The Broad Institute Genome Sequencing Center for Infectious Disease"/>
            <person name="Wu L."/>
            <person name="Ma J."/>
        </authorList>
    </citation>
    <scope>NUCLEOTIDE SEQUENCE [LARGE SCALE GENOMIC DNA]</scope>
    <source>
        <strain evidence="2">JCM 16953</strain>
    </source>
</reference>
<dbReference type="Gene3D" id="3.40.50.150">
    <property type="entry name" value="Vaccinia Virus protein VP39"/>
    <property type="match status" value="1"/>
</dbReference>
<gene>
    <name evidence="1" type="ORF">GCM10022242_20530</name>
</gene>
<dbReference type="EMBL" id="BAABAH010000006">
    <property type="protein sequence ID" value="GAA3818601.1"/>
    <property type="molecule type" value="Genomic_DNA"/>
</dbReference>
<proteinExistence type="predicted"/>
<dbReference type="Pfam" id="PF13578">
    <property type="entry name" value="Methyltransf_24"/>
    <property type="match status" value="1"/>
</dbReference>
<organism evidence="1 2">
    <name type="scientific">Nocardioides panacisoli</name>
    <dbReference type="NCBI Taxonomy" id="627624"/>
    <lineage>
        <taxon>Bacteria</taxon>
        <taxon>Bacillati</taxon>
        <taxon>Actinomycetota</taxon>
        <taxon>Actinomycetes</taxon>
        <taxon>Propionibacteriales</taxon>
        <taxon>Nocardioidaceae</taxon>
        <taxon>Nocardioides</taxon>
    </lineage>
</organism>
<evidence type="ECO:0000313" key="1">
    <source>
        <dbReference type="EMBL" id="GAA3818601.1"/>
    </source>
</evidence>
<accession>A0ABP7IHJ3</accession>
<evidence type="ECO:0008006" key="3">
    <source>
        <dbReference type="Google" id="ProtNLM"/>
    </source>
</evidence>
<comment type="caution">
    <text evidence="1">The sequence shown here is derived from an EMBL/GenBank/DDBJ whole genome shotgun (WGS) entry which is preliminary data.</text>
</comment>
<dbReference type="SUPFAM" id="SSF53335">
    <property type="entry name" value="S-adenosyl-L-methionine-dependent methyltransferases"/>
    <property type="match status" value="1"/>
</dbReference>
<dbReference type="InterPro" id="IPR029063">
    <property type="entry name" value="SAM-dependent_MTases_sf"/>
</dbReference>
<name>A0ABP7IHJ3_9ACTN</name>
<dbReference type="Proteomes" id="UP001501821">
    <property type="component" value="Unassembled WGS sequence"/>
</dbReference>
<protein>
    <recommendedName>
        <fullName evidence="3">Class I SAM-dependent methyltransferase</fullName>
    </recommendedName>
</protein>
<evidence type="ECO:0000313" key="2">
    <source>
        <dbReference type="Proteomes" id="UP001501821"/>
    </source>
</evidence>
<sequence length="258" mass="28561">MLSTMRRSLTEGASAAVRRYQWERIQQLLPAEFDAAWQAAGGVPGWFEQRQAAAFTLALQALPPDPTVVEIGSYLGRSAVFQARILSALGRGGRVTAIDPHTGDRQHLERLGLDELPTWDLFRYFVRSLDPDRRIDMVRATSMEAARDWGGGRIDLLYIDGWHAYEAVMEDGQHWLPRLADAGIVVFDDYGSYADDVARAVDDLAAEGLFVPWGVNARQMIGGRGDGPPAPLDELLSIVESGTMHRLATVRDRLTKDA</sequence>
<keyword evidence="2" id="KW-1185">Reference proteome</keyword>